<dbReference type="AlphaFoldDB" id="A0A3P8QBL5"/>
<evidence type="ECO:0000313" key="4">
    <source>
        <dbReference type="Proteomes" id="UP000265100"/>
    </source>
</evidence>
<feature type="chain" id="PRO_5047434803" description="Dual specificity/tyrosine protein phosphatase N-terminal domain-containing protein" evidence="1">
    <location>
        <begin position="16"/>
        <end position="171"/>
    </location>
</feature>
<organism evidence="3 4">
    <name type="scientific">Astatotilapia calliptera</name>
    <name type="common">Eastern happy</name>
    <name type="synonym">Chromis callipterus</name>
    <dbReference type="NCBI Taxonomy" id="8154"/>
    <lineage>
        <taxon>Eukaryota</taxon>
        <taxon>Metazoa</taxon>
        <taxon>Chordata</taxon>
        <taxon>Craniata</taxon>
        <taxon>Vertebrata</taxon>
        <taxon>Euteleostomi</taxon>
        <taxon>Actinopterygii</taxon>
        <taxon>Neopterygii</taxon>
        <taxon>Teleostei</taxon>
        <taxon>Neoteleostei</taxon>
        <taxon>Acanthomorphata</taxon>
        <taxon>Ovalentaria</taxon>
        <taxon>Cichlomorphae</taxon>
        <taxon>Cichliformes</taxon>
        <taxon>Cichlidae</taxon>
        <taxon>African cichlids</taxon>
        <taxon>Pseudocrenilabrinae</taxon>
        <taxon>Haplochromini</taxon>
        <taxon>Astatotilapia</taxon>
    </lineage>
</organism>
<dbReference type="Ensembl" id="ENSACLT00000026985.2">
    <property type="protein sequence ID" value="ENSACLP00000026364.2"/>
    <property type="gene ID" value="ENSACLG00000017892.2"/>
</dbReference>
<feature type="domain" description="Dual specificity/tyrosine protein phosphatase N-terminal" evidence="2">
    <location>
        <begin position="17"/>
        <end position="103"/>
    </location>
</feature>
<evidence type="ECO:0000313" key="3">
    <source>
        <dbReference type="Ensembl" id="ENSACLP00000026364.2"/>
    </source>
</evidence>
<proteinExistence type="predicted"/>
<name>A0A3P8QBL5_ASTCA</name>
<keyword evidence="1" id="KW-0732">Signal</keyword>
<accession>A0A3P8QBL5</accession>
<feature type="signal peptide" evidence="1">
    <location>
        <begin position="1"/>
        <end position="15"/>
    </location>
</feature>
<sequence>MWLICLLFDISLTVCCTFYADFGPLNLATLYRYCWKLNKKLKSFTMSRKRLVHYTSYDQKKRANAAVLIGAYAVMYLKRSPEGAYMTLIAGNNTGYMPFRYSAFVVEICLCSFPLQALQHGFLDFERFSAEEYEHYEVTDCRVKGKSPPKQTVCVHYCSGGIIKVFWSQYF</sequence>
<dbReference type="SUPFAM" id="SSF52799">
    <property type="entry name" value="(Phosphotyrosine protein) phosphatases II"/>
    <property type="match status" value="1"/>
</dbReference>
<dbReference type="InterPro" id="IPR029260">
    <property type="entry name" value="DSPn"/>
</dbReference>
<dbReference type="InterPro" id="IPR029021">
    <property type="entry name" value="Prot-tyrosine_phosphatase-like"/>
</dbReference>
<dbReference type="Bgee" id="ENSACLG00000017892">
    <property type="expression patterns" value="Expressed in camera-type eye"/>
</dbReference>
<dbReference type="Gene3D" id="3.90.190.10">
    <property type="entry name" value="Protein tyrosine phosphatase superfamily"/>
    <property type="match status" value="1"/>
</dbReference>
<reference evidence="3" key="3">
    <citation type="submission" date="2025-09" db="UniProtKB">
        <authorList>
            <consortium name="Ensembl"/>
        </authorList>
    </citation>
    <scope>IDENTIFICATION</scope>
</reference>
<dbReference type="Pfam" id="PF14671">
    <property type="entry name" value="DSPn"/>
    <property type="match status" value="1"/>
</dbReference>
<evidence type="ECO:0000256" key="1">
    <source>
        <dbReference type="SAM" id="SignalP"/>
    </source>
</evidence>
<keyword evidence="4" id="KW-1185">Reference proteome</keyword>
<dbReference type="GeneTree" id="ENSGT00940000155899"/>
<dbReference type="CDD" id="cd17657">
    <property type="entry name" value="CDC14_N"/>
    <property type="match status" value="1"/>
</dbReference>
<dbReference type="Proteomes" id="UP000265100">
    <property type="component" value="Chromosome 18"/>
</dbReference>
<dbReference type="STRING" id="8154.ENSACLP00000026364"/>
<reference evidence="3" key="2">
    <citation type="submission" date="2025-08" db="UniProtKB">
        <authorList>
            <consortium name="Ensembl"/>
        </authorList>
    </citation>
    <scope>IDENTIFICATION</scope>
</reference>
<protein>
    <recommendedName>
        <fullName evidence="2">Dual specificity/tyrosine protein phosphatase N-terminal domain-containing protein</fullName>
    </recommendedName>
</protein>
<reference evidence="3" key="1">
    <citation type="submission" date="2018-05" db="EMBL/GenBank/DDBJ databases">
        <authorList>
            <person name="Datahose"/>
        </authorList>
    </citation>
    <scope>NUCLEOTIDE SEQUENCE</scope>
</reference>
<gene>
    <name evidence="3" type="primary">DNAJC5</name>
</gene>
<evidence type="ECO:0000259" key="2">
    <source>
        <dbReference type="Pfam" id="PF14671"/>
    </source>
</evidence>